<dbReference type="EMBL" id="LAZR01032305">
    <property type="protein sequence ID" value="KKL51281.1"/>
    <property type="molecule type" value="Genomic_DNA"/>
</dbReference>
<proteinExistence type="predicted"/>
<accession>A0A0F9DC77</accession>
<name>A0A0F9DC77_9ZZZZ</name>
<sequence>IGGFIGYRRGWIDAMNKYLGDVNEPPQLKARIAELEHLLEKTNE</sequence>
<protein>
    <submittedName>
        <fullName evidence="1">Uncharacterized protein</fullName>
    </submittedName>
</protein>
<evidence type="ECO:0000313" key="1">
    <source>
        <dbReference type="EMBL" id="KKL51281.1"/>
    </source>
</evidence>
<dbReference type="AlphaFoldDB" id="A0A0F9DC77"/>
<comment type="caution">
    <text evidence="1">The sequence shown here is derived from an EMBL/GenBank/DDBJ whole genome shotgun (WGS) entry which is preliminary data.</text>
</comment>
<reference evidence="1" key="1">
    <citation type="journal article" date="2015" name="Nature">
        <title>Complex archaea that bridge the gap between prokaryotes and eukaryotes.</title>
        <authorList>
            <person name="Spang A."/>
            <person name="Saw J.H."/>
            <person name="Jorgensen S.L."/>
            <person name="Zaremba-Niedzwiedzka K."/>
            <person name="Martijn J."/>
            <person name="Lind A.E."/>
            <person name="van Eijk R."/>
            <person name="Schleper C."/>
            <person name="Guy L."/>
            <person name="Ettema T.J."/>
        </authorList>
    </citation>
    <scope>NUCLEOTIDE SEQUENCE</scope>
</reference>
<organism evidence="1">
    <name type="scientific">marine sediment metagenome</name>
    <dbReference type="NCBI Taxonomy" id="412755"/>
    <lineage>
        <taxon>unclassified sequences</taxon>
        <taxon>metagenomes</taxon>
        <taxon>ecological metagenomes</taxon>
    </lineage>
</organism>
<gene>
    <name evidence="1" type="ORF">LCGC14_2297090</name>
</gene>
<feature type="non-terminal residue" evidence="1">
    <location>
        <position position="1"/>
    </location>
</feature>